<sequence>MGGGFLWKQRGKVLYIEKLPPGGKLLYYRKPSGGEDLYGEALLYDTGTLRRKIAMSGYDTDYTETGEGKKRRPSFYNMSISRVWVSILWTFAAAIFIIVAPLVYEIMDVHGAIKSMRSIAPMSWTADRNGLGNQNNIQRSYENARNSNTKKSVHTSLVTIEDKLSNSCEEKNPSSLVDGFADPNHVKAETNA</sequence>
<dbReference type="Proteomes" id="UP001186944">
    <property type="component" value="Unassembled WGS sequence"/>
</dbReference>
<evidence type="ECO:0000313" key="4">
    <source>
        <dbReference type="Proteomes" id="UP001186944"/>
    </source>
</evidence>
<keyword evidence="2" id="KW-1133">Transmembrane helix</keyword>
<gene>
    <name evidence="3" type="ORF">FSP39_017009</name>
</gene>
<feature type="transmembrane region" description="Helical" evidence="2">
    <location>
        <begin position="83"/>
        <end position="107"/>
    </location>
</feature>
<dbReference type="AlphaFoldDB" id="A0AA88YTN2"/>
<keyword evidence="2" id="KW-0472">Membrane</keyword>
<proteinExistence type="predicted"/>
<feature type="region of interest" description="Disordered" evidence="1">
    <location>
        <begin position="168"/>
        <end position="192"/>
    </location>
</feature>
<keyword evidence="2" id="KW-0812">Transmembrane</keyword>
<keyword evidence="4" id="KW-1185">Reference proteome</keyword>
<comment type="caution">
    <text evidence="3">The sequence shown here is derived from an EMBL/GenBank/DDBJ whole genome shotgun (WGS) entry which is preliminary data.</text>
</comment>
<evidence type="ECO:0000313" key="3">
    <source>
        <dbReference type="EMBL" id="KAK3105088.1"/>
    </source>
</evidence>
<organism evidence="3 4">
    <name type="scientific">Pinctada imbricata</name>
    <name type="common">Atlantic pearl-oyster</name>
    <name type="synonym">Pinctada martensii</name>
    <dbReference type="NCBI Taxonomy" id="66713"/>
    <lineage>
        <taxon>Eukaryota</taxon>
        <taxon>Metazoa</taxon>
        <taxon>Spiralia</taxon>
        <taxon>Lophotrochozoa</taxon>
        <taxon>Mollusca</taxon>
        <taxon>Bivalvia</taxon>
        <taxon>Autobranchia</taxon>
        <taxon>Pteriomorphia</taxon>
        <taxon>Pterioida</taxon>
        <taxon>Pterioidea</taxon>
        <taxon>Pteriidae</taxon>
        <taxon>Pinctada</taxon>
    </lineage>
</organism>
<dbReference type="EMBL" id="VSWD01000004">
    <property type="protein sequence ID" value="KAK3105088.1"/>
    <property type="molecule type" value="Genomic_DNA"/>
</dbReference>
<evidence type="ECO:0000256" key="2">
    <source>
        <dbReference type="SAM" id="Phobius"/>
    </source>
</evidence>
<protein>
    <submittedName>
        <fullName evidence="3">Uncharacterized protein</fullName>
    </submittedName>
</protein>
<evidence type="ECO:0000256" key="1">
    <source>
        <dbReference type="SAM" id="MobiDB-lite"/>
    </source>
</evidence>
<reference evidence="3" key="1">
    <citation type="submission" date="2019-08" db="EMBL/GenBank/DDBJ databases">
        <title>The improved chromosome-level genome for the pearl oyster Pinctada fucata martensii using PacBio sequencing and Hi-C.</title>
        <authorList>
            <person name="Zheng Z."/>
        </authorList>
    </citation>
    <scope>NUCLEOTIDE SEQUENCE</scope>
    <source>
        <strain evidence="3">ZZ-2019</strain>
        <tissue evidence="3">Adductor muscle</tissue>
    </source>
</reference>
<name>A0AA88YTN2_PINIB</name>
<accession>A0AA88YTN2</accession>